<feature type="region of interest" description="Disordered" evidence="1">
    <location>
        <begin position="1"/>
        <end position="61"/>
    </location>
</feature>
<evidence type="ECO:0000313" key="3">
    <source>
        <dbReference type="Proteomes" id="UP000266723"/>
    </source>
</evidence>
<comment type="caution">
    <text evidence="2">The sequence shown here is derived from an EMBL/GenBank/DDBJ whole genome shotgun (WGS) entry which is preliminary data.</text>
</comment>
<name>A0ABQ7DV25_BRACR</name>
<evidence type="ECO:0000256" key="1">
    <source>
        <dbReference type="SAM" id="MobiDB-lite"/>
    </source>
</evidence>
<sequence>MRSANPSAKSYWRPISGDGAGGLSNSVQSQVSHTPSPKTQREPMIIDKNMPLTSPQMPEDSGRLQEVNIQYLEYAPPYQTPPELMRPFGSKTTGLGSAQNQRGGNESPIRTLSKKPTRPPSTRAPAARRVIRSPAQGVSLNKR</sequence>
<gene>
    <name evidence="2" type="ORF">DY000_02029182</name>
</gene>
<evidence type="ECO:0000313" key="2">
    <source>
        <dbReference type="EMBL" id="KAF3581963.1"/>
    </source>
</evidence>
<dbReference type="Proteomes" id="UP000266723">
    <property type="component" value="Unassembled WGS sequence"/>
</dbReference>
<evidence type="ECO:0008006" key="4">
    <source>
        <dbReference type="Google" id="ProtNLM"/>
    </source>
</evidence>
<reference evidence="2 3" key="1">
    <citation type="journal article" date="2020" name="BMC Genomics">
        <title>Intraspecific diversification of the crop wild relative Brassica cretica Lam. using demographic model selection.</title>
        <authorList>
            <person name="Kioukis A."/>
            <person name="Michalopoulou V.A."/>
            <person name="Briers L."/>
            <person name="Pirintsos S."/>
            <person name="Studholme D.J."/>
            <person name="Pavlidis P."/>
            <person name="Sarris P.F."/>
        </authorList>
    </citation>
    <scope>NUCLEOTIDE SEQUENCE [LARGE SCALE GENOMIC DNA]</scope>
    <source>
        <strain evidence="3">cv. PFS-1207/04</strain>
    </source>
</reference>
<feature type="compositionally biased region" description="Polar residues" evidence="1">
    <location>
        <begin position="23"/>
        <end position="38"/>
    </location>
</feature>
<protein>
    <recommendedName>
        <fullName evidence="4">DUF4005 domain-containing protein</fullName>
    </recommendedName>
</protein>
<proteinExistence type="predicted"/>
<accession>A0ABQ7DV25</accession>
<feature type="compositionally biased region" description="Polar residues" evidence="1">
    <location>
        <begin position="90"/>
        <end position="110"/>
    </location>
</feature>
<feature type="region of interest" description="Disordered" evidence="1">
    <location>
        <begin position="77"/>
        <end position="143"/>
    </location>
</feature>
<keyword evidence="3" id="KW-1185">Reference proteome</keyword>
<organism evidence="2 3">
    <name type="scientific">Brassica cretica</name>
    <name type="common">Mustard</name>
    <dbReference type="NCBI Taxonomy" id="69181"/>
    <lineage>
        <taxon>Eukaryota</taxon>
        <taxon>Viridiplantae</taxon>
        <taxon>Streptophyta</taxon>
        <taxon>Embryophyta</taxon>
        <taxon>Tracheophyta</taxon>
        <taxon>Spermatophyta</taxon>
        <taxon>Magnoliopsida</taxon>
        <taxon>eudicotyledons</taxon>
        <taxon>Gunneridae</taxon>
        <taxon>Pentapetalae</taxon>
        <taxon>rosids</taxon>
        <taxon>malvids</taxon>
        <taxon>Brassicales</taxon>
        <taxon>Brassicaceae</taxon>
        <taxon>Brassiceae</taxon>
        <taxon>Brassica</taxon>
    </lineage>
</organism>
<dbReference type="EMBL" id="QGKV02000649">
    <property type="protein sequence ID" value="KAF3581963.1"/>
    <property type="molecule type" value="Genomic_DNA"/>
</dbReference>